<evidence type="ECO:0000313" key="1">
    <source>
        <dbReference type="EMBL" id="ROT41039.1"/>
    </source>
</evidence>
<dbReference type="Proteomes" id="UP000272025">
    <property type="component" value="Unassembled WGS sequence"/>
</dbReference>
<gene>
    <name evidence="1" type="ORF">SODALDRAFT_357064</name>
</gene>
<name>A0A3N2Q2P6_SODAK</name>
<protein>
    <submittedName>
        <fullName evidence="1">Uncharacterized protein</fullName>
    </submittedName>
</protein>
<dbReference type="AlphaFoldDB" id="A0A3N2Q2P6"/>
<dbReference type="EMBL" id="ML119052">
    <property type="protein sequence ID" value="ROT41039.1"/>
    <property type="molecule type" value="Genomic_DNA"/>
</dbReference>
<sequence>MLAQAKYPYESLERWPPPNFQPPYPSRVNRHPIHNSISSRASCFLVLLSTEYNDHGCPLPNLHPKAIPVSQRDLFLSCPSMIE</sequence>
<evidence type="ECO:0000313" key="2">
    <source>
        <dbReference type="Proteomes" id="UP000272025"/>
    </source>
</evidence>
<keyword evidence="2" id="KW-1185">Reference proteome</keyword>
<dbReference type="RefSeq" id="XP_028468845.1">
    <property type="nucleotide sequence ID" value="XM_028613966.1"/>
</dbReference>
<dbReference type="GeneID" id="39582444"/>
<proteinExistence type="predicted"/>
<accession>A0A3N2Q2P6</accession>
<reference evidence="1 2" key="1">
    <citation type="journal article" date="2018" name="Mol. Ecol.">
        <title>The obligate alkalophilic soda-lake fungus Sodiomyces alkalinus has shifted to a protein diet.</title>
        <authorList>
            <person name="Grum-Grzhimaylo A.A."/>
            <person name="Falkoski D.L."/>
            <person name="van den Heuvel J."/>
            <person name="Valero-Jimenez C.A."/>
            <person name="Min B."/>
            <person name="Choi I.G."/>
            <person name="Lipzen A."/>
            <person name="Daum C.G."/>
            <person name="Aanen D.K."/>
            <person name="Tsang A."/>
            <person name="Henrissat B."/>
            <person name="Bilanenko E.N."/>
            <person name="de Vries R.P."/>
            <person name="van Kan J.A.L."/>
            <person name="Grigoriev I.V."/>
            <person name="Debets A.J.M."/>
        </authorList>
    </citation>
    <scope>NUCLEOTIDE SEQUENCE [LARGE SCALE GENOMIC DNA]</scope>
    <source>
        <strain evidence="1 2">F11</strain>
    </source>
</reference>
<organism evidence="1 2">
    <name type="scientific">Sodiomyces alkalinus (strain CBS 110278 / VKM F-3762 / F11)</name>
    <name type="common">Alkaliphilic filamentous fungus</name>
    <dbReference type="NCBI Taxonomy" id="1314773"/>
    <lineage>
        <taxon>Eukaryota</taxon>
        <taxon>Fungi</taxon>
        <taxon>Dikarya</taxon>
        <taxon>Ascomycota</taxon>
        <taxon>Pezizomycotina</taxon>
        <taxon>Sordariomycetes</taxon>
        <taxon>Hypocreomycetidae</taxon>
        <taxon>Glomerellales</taxon>
        <taxon>Plectosphaerellaceae</taxon>
        <taxon>Sodiomyces</taxon>
    </lineage>
</organism>